<reference evidence="6 7" key="1">
    <citation type="journal article" date="2018" name="Plant Biotechnol. Rep.">
        <title>Diversity and antifungal activity of endophytic bacteria associated with Panax ginseng seedlings.</title>
        <authorList>
            <person name="Park J.M."/>
            <person name="Hong C.E."/>
            <person name="Jo S.H."/>
        </authorList>
    </citation>
    <scope>NUCLEOTIDE SEQUENCE [LARGE SCALE GENOMIC DNA]</scope>
    <source>
        <strain evidence="6 7">PgKB38</strain>
    </source>
</reference>
<dbReference type="SUPFAM" id="SSF52343">
    <property type="entry name" value="Ferredoxin reductase-like, C-terminal NADP-linked domain"/>
    <property type="match status" value="1"/>
</dbReference>
<dbReference type="AlphaFoldDB" id="A0A5M9J2D1"/>
<dbReference type="CDD" id="cd03512">
    <property type="entry name" value="Alkane-hydroxylase"/>
    <property type="match status" value="1"/>
</dbReference>
<keyword evidence="6" id="KW-0503">Monooxygenase</keyword>
<dbReference type="InterPro" id="IPR005804">
    <property type="entry name" value="FA_desaturase_dom"/>
</dbReference>
<dbReference type="InterPro" id="IPR036010">
    <property type="entry name" value="2Fe-2S_ferredoxin-like_sf"/>
</dbReference>
<keyword evidence="1" id="KW-0411">Iron-sulfur</keyword>
<dbReference type="Gene3D" id="2.40.30.10">
    <property type="entry name" value="Translation factors"/>
    <property type="match status" value="1"/>
</dbReference>
<dbReference type="CDD" id="cd00207">
    <property type="entry name" value="fer2"/>
    <property type="match status" value="1"/>
</dbReference>
<dbReference type="Pfam" id="PF00487">
    <property type="entry name" value="FA_desaturase"/>
    <property type="match status" value="1"/>
</dbReference>
<gene>
    <name evidence="6" type="primary">xylA_2</name>
    <name evidence="6" type="ORF">FX985_02873</name>
</gene>
<keyword evidence="1" id="KW-0408">Iron</keyword>
<dbReference type="InterPro" id="IPR006058">
    <property type="entry name" value="2Fe2S_fd_BS"/>
</dbReference>
<evidence type="ECO:0000313" key="6">
    <source>
        <dbReference type="EMBL" id="KAA8562807.1"/>
    </source>
</evidence>
<accession>A0A5M9J2D1</accession>
<keyword evidence="6" id="KW-0560">Oxidoreductase</keyword>
<dbReference type="Proteomes" id="UP000323425">
    <property type="component" value="Unassembled WGS sequence"/>
</dbReference>
<keyword evidence="3" id="KW-1133">Transmembrane helix</keyword>
<feature type="transmembrane region" description="Helical" evidence="3">
    <location>
        <begin position="419"/>
        <end position="439"/>
    </location>
</feature>
<dbReference type="InterPro" id="IPR012675">
    <property type="entry name" value="Beta-grasp_dom_sf"/>
</dbReference>
<dbReference type="Pfam" id="PF00970">
    <property type="entry name" value="FAD_binding_6"/>
    <property type="match status" value="1"/>
</dbReference>
<dbReference type="GO" id="GO:0051537">
    <property type="term" value="F:2 iron, 2 sulfur cluster binding"/>
    <property type="evidence" value="ECO:0007669"/>
    <property type="project" value="InterPro"/>
</dbReference>
<protein>
    <submittedName>
        <fullName evidence="6">Xylene monooxygenase electron transfer component</fullName>
    </submittedName>
</protein>
<dbReference type="Pfam" id="PF00175">
    <property type="entry name" value="NAD_binding_1"/>
    <property type="match status" value="1"/>
</dbReference>
<sequence length="752" mass="82424">MLSSLFGRLPHEAEINGKVITVKADETILTAALRQDVIIPSICRVGGCGTCKCKLKDGKVQELTESAYLLSEKEISDGFILACQSRLRSNVKIEVDLEGALEGTPVKGTIVGKTMLTHDIARIDIELAEPIHYRAGQFAEVTLSGLPDFPRSYSFSTAPGDNKHVSFTVRRVPGGRVSGQLVDKARVGESLTVRGPGGQFWVRPGKEPVLMVAGGSGLAPILAMLQDMKRHGDLRPVTVLFGARSEKDLYALEDMASHVSDWPEFRFIPILSEADPAGTWNGLTGLVTEHIPELIGAASSAYLCGPPAMIDAAVAALRKCGISEDKLHADRFVDQAPKTHTGFYGAVGLPEVERVKATVTDYLKFFVVNMVGIAGVVSILAGGAATVLGFLLFVVFYVGGDMLLGDDTRTPEYGAEGLLTLQVWLTLPLTSLIVFSYLWTLSPWDPLGFGAWISSLTGYDILAAREASGFWHHLVGGVHVAILIGFVGTTPAHELTHRTWEPVSKFIGRWLLAFSFDVGFAIEHVYGHHRYVSTEHDPATAPRGRSVYYHIVASTIEGNISAWRIEAERLKRKHSAVLSYKNAYIRGLLMSALLVAIAGWMVGWTGVFAFSACALGAKALLEIVNYMEHYGIVRLPDQAVQPRHSWNTNARMTSWGMINLGRHSHHHAQGEVPYQNLMPFPDAPRMIGGYLSTVLLTLVPPLWHKLMIPKLMDWDKRYASPEERVLALRANQRSGLKELRNYDPCSWNTAKA</sequence>
<dbReference type="Pfam" id="PF00111">
    <property type="entry name" value="Fer2"/>
    <property type="match status" value="1"/>
</dbReference>
<dbReference type="GO" id="GO:0006629">
    <property type="term" value="P:lipid metabolic process"/>
    <property type="evidence" value="ECO:0007669"/>
    <property type="project" value="InterPro"/>
</dbReference>
<evidence type="ECO:0000259" key="4">
    <source>
        <dbReference type="PROSITE" id="PS51085"/>
    </source>
</evidence>
<keyword evidence="1" id="KW-0479">Metal-binding</keyword>
<dbReference type="PANTHER" id="PTHR47354">
    <property type="entry name" value="NADH OXIDOREDUCTASE HCR"/>
    <property type="match status" value="1"/>
</dbReference>
<keyword evidence="3" id="KW-0472">Membrane</keyword>
<dbReference type="EMBL" id="VTFH01000001">
    <property type="protein sequence ID" value="KAA8562807.1"/>
    <property type="molecule type" value="Genomic_DNA"/>
</dbReference>
<dbReference type="Gene3D" id="3.40.50.80">
    <property type="entry name" value="Nucleotide-binding domain of ferredoxin-NADP reductase (FNR) module"/>
    <property type="match status" value="1"/>
</dbReference>
<comment type="caution">
    <text evidence="6">The sequence shown here is derived from an EMBL/GenBank/DDBJ whole genome shotgun (WGS) entry which is preliminary data.</text>
</comment>
<dbReference type="PROSITE" id="PS51085">
    <property type="entry name" value="2FE2S_FER_2"/>
    <property type="match status" value="1"/>
</dbReference>
<dbReference type="RefSeq" id="WP_150294357.1">
    <property type="nucleotide sequence ID" value="NZ_VTFH01000001.1"/>
</dbReference>
<feature type="transmembrane region" description="Helical" evidence="3">
    <location>
        <begin position="588"/>
        <end position="617"/>
    </location>
</feature>
<name>A0A5M9J2D1_9PSED</name>
<dbReference type="InterPro" id="IPR001433">
    <property type="entry name" value="OxRdtase_FAD/NAD-bd"/>
</dbReference>
<evidence type="ECO:0000256" key="3">
    <source>
        <dbReference type="SAM" id="Phobius"/>
    </source>
</evidence>
<evidence type="ECO:0000313" key="7">
    <source>
        <dbReference type="Proteomes" id="UP000323425"/>
    </source>
</evidence>
<dbReference type="InterPro" id="IPR001709">
    <property type="entry name" value="Flavoprot_Pyr_Nucl_cyt_Rdtase"/>
</dbReference>
<dbReference type="SUPFAM" id="SSF54292">
    <property type="entry name" value="2Fe-2S ferredoxin-like"/>
    <property type="match status" value="1"/>
</dbReference>
<dbReference type="PROSITE" id="PS00197">
    <property type="entry name" value="2FE2S_FER_1"/>
    <property type="match status" value="1"/>
</dbReference>
<organism evidence="6 7">
    <name type="scientific">Pseudomonas extremaustralis</name>
    <dbReference type="NCBI Taxonomy" id="359110"/>
    <lineage>
        <taxon>Bacteria</taxon>
        <taxon>Pseudomonadati</taxon>
        <taxon>Pseudomonadota</taxon>
        <taxon>Gammaproteobacteria</taxon>
        <taxon>Pseudomonadales</taxon>
        <taxon>Pseudomonadaceae</taxon>
        <taxon>Pseudomonas</taxon>
    </lineage>
</organism>
<proteinExistence type="predicted"/>
<dbReference type="PRINTS" id="PR00410">
    <property type="entry name" value="PHEHYDRXLASE"/>
</dbReference>
<feature type="transmembrane region" description="Helical" evidence="3">
    <location>
        <begin position="470"/>
        <end position="489"/>
    </location>
</feature>
<dbReference type="PRINTS" id="PR00371">
    <property type="entry name" value="FPNCR"/>
</dbReference>
<dbReference type="InterPro" id="IPR001041">
    <property type="entry name" value="2Fe-2S_ferredoxin-type"/>
</dbReference>
<evidence type="ECO:0000256" key="2">
    <source>
        <dbReference type="ARBA" id="ARBA00034078"/>
    </source>
</evidence>
<comment type="cofactor">
    <cofactor evidence="2">
        <name>[2Fe-2S] cluster</name>
        <dbReference type="ChEBI" id="CHEBI:190135"/>
    </cofactor>
</comment>
<dbReference type="PROSITE" id="PS51384">
    <property type="entry name" value="FAD_FR"/>
    <property type="match status" value="1"/>
</dbReference>
<dbReference type="InterPro" id="IPR008333">
    <property type="entry name" value="Cbr1-like_FAD-bd_dom"/>
</dbReference>
<feature type="domain" description="FAD-binding FR-type" evidence="5">
    <location>
        <begin position="103"/>
        <end position="203"/>
    </location>
</feature>
<feature type="domain" description="2Fe-2S ferredoxin-type" evidence="4">
    <location>
        <begin position="11"/>
        <end position="99"/>
    </location>
</feature>
<evidence type="ECO:0000259" key="5">
    <source>
        <dbReference type="PROSITE" id="PS51384"/>
    </source>
</evidence>
<feature type="transmembrane region" description="Helical" evidence="3">
    <location>
        <begin position="687"/>
        <end position="708"/>
    </location>
</feature>
<dbReference type="InterPro" id="IPR017938">
    <property type="entry name" value="Riboflavin_synthase-like_b-brl"/>
</dbReference>
<dbReference type="SUPFAM" id="SSF63380">
    <property type="entry name" value="Riboflavin synthase domain-like"/>
    <property type="match status" value="1"/>
</dbReference>
<dbReference type="InterPro" id="IPR033885">
    <property type="entry name" value="AlkB/XylM"/>
</dbReference>
<dbReference type="InterPro" id="IPR017927">
    <property type="entry name" value="FAD-bd_FR_type"/>
</dbReference>
<feature type="transmembrane region" description="Helical" evidence="3">
    <location>
        <begin position="366"/>
        <end position="399"/>
    </location>
</feature>
<dbReference type="Gene3D" id="3.10.20.30">
    <property type="match status" value="1"/>
</dbReference>
<dbReference type="PANTHER" id="PTHR47354:SF5">
    <property type="entry name" value="PROTEIN RFBI"/>
    <property type="match status" value="1"/>
</dbReference>
<evidence type="ECO:0000256" key="1">
    <source>
        <dbReference type="ARBA" id="ARBA00023014"/>
    </source>
</evidence>
<dbReference type="InterPro" id="IPR039261">
    <property type="entry name" value="FNR_nucleotide-bd"/>
</dbReference>
<keyword evidence="3" id="KW-0812">Transmembrane</keyword>
<dbReference type="InterPro" id="IPR050415">
    <property type="entry name" value="MRET"/>
</dbReference>
<dbReference type="GO" id="GO:0004497">
    <property type="term" value="F:monooxygenase activity"/>
    <property type="evidence" value="ECO:0007669"/>
    <property type="project" value="UniProtKB-KW"/>
</dbReference>